<dbReference type="InterPro" id="IPR050953">
    <property type="entry name" value="N4_N6_ade-DNA_methylase"/>
</dbReference>
<dbReference type="EC" id="2.1.1.72" evidence="1"/>
<evidence type="ECO:0000256" key="1">
    <source>
        <dbReference type="ARBA" id="ARBA00011900"/>
    </source>
</evidence>
<gene>
    <name evidence="7" type="ORF">GF339_10845</name>
</gene>
<organism evidence="7 8">
    <name type="scientific">candidate division KSB3 bacterium</name>
    <dbReference type="NCBI Taxonomy" id="2044937"/>
    <lineage>
        <taxon>Bacteria</taxon>
        <taxon>candidate division KSB3</taxon>
    </lineage>
</organism>
<evidence type="ECO:0000313" key="7">
    <source>
        <dbReference type="EMBL" id="MBD3325073.1"/>
    </source>
</evidence>
<dbReference type="PRINTS" id="PR00507">
    <property type="entry name" value="N12N6MTFRASE"/>
</dbReference>
<name>A0A9D5JVK8_9BACT</name>
<dbReference type="Pfam" id="PF02384">
    <property type="entry name" value="N6_Mtase"/>
    <property type="match status" value="1"/>
</dbReference>
<dbReference type="Gene3D" id="3.40.50.150">
    <property type="entry name" value="Vaccinia Virus protein VP39"/>
    <property type="match status" value="1"/>
</dbReference>
<dbReference type="SUPFAM" id="SSF53335">
    <property type="entry name" value="S-adenosyl-L-methionine-dependent methyltransferases"/>
    <property type="match status" value="1"/>
</dbReference>
<dbReference type="GO" id="GO:0003677">
    <property type="term" value="F:DNA binding"/>
    <property type="evidence" value="ECO:0007669"/>
    <property type="project" value="InterPro"/>
</dbReference>
<reference evidence="7" key="1">
    <citation type="submission" date="2019-11" db="EMBL/GenBank/DDBJ databases">
        <title>Microbial mats filling the niche in hypersaline microbial mats.</title>
        <authorList>
            <person name="Wong H.L."/>
            <person name="Macleod F.I."/>
            <person name="White R.A. III"/>
            <person name="Burns B.P."/>
        </authorList>
    </citation>
    <scope>NUCLEOTIDE SEQUENCE</scope>
    <source>
        <strain evidence="7">Rbin_158</strain>
    </source>
</reference>
<dbReference type="EMBL" id="WJJP01000351">
    <property type="protein sequence ID" value="MBD3325073.1"/>
    <property type="molecule type" value="Genomic_DNA"/>
</dbReference>
<dbReference type="GO" id="GO:0032259">
    <property type="term" value="P:methylation"/>
    <property type="evidence" value="ECO:0007669"/>
    <property type="project" value="UniProtKB-KW"/>
</dbReference>
<evidence type="ECO:0000256" key="4">
    <source>
        <dbReference type="ARBA" id="ARBA00047942"/>
    </source>
</evidence>
<protein>
    <recommendedName>
        <fullName evidence="1">site-specific DNA-methyltransferase (adenine-specific)</fullName>
        <ecNumber evidence="1">2.1.1.72</ecNumber>
    </recommendedName>
</protein>
<evidence type="ECO:0000259" key="5">
    <source>
        <dbReference type="Pfam" id="PF02384"/>
    </source>
</evidence>
<sequence>MSRWMIFTSICHEAFTSMSTQFHHICLTYLRQLREARNNLLATEELSLRPALDALLKQTASLLNMPIQIVSEAKQVKAGRPDFTITTNDLPLGYIEAEAYNVNLDALSGHAREQNDRFRDNLDNFLLTNHLEFRLYVGGTLVLRARLPEPPEKGTISITRDETDALAELLEDFLQGQFPAIASSKDLAIHLARRTRQIRTEVLHVLTDSSSPSEMHEQYEAFKEVLLPDLSQEQFAGLYAQTITYGLFAARCMASSGTKFTRLSAAALVPKTNPFLRKLFQRIAAYDLDDRVAWIADDTAQLLEKAPMSDILADFGTRTGREDPVVHFYETFLAAYDSKVREVRGVYYTPEPVVSYIVRSLDHLLKTRFHKPMGLADEHTLILDPATGTGSFLFAIVRHVYETVCRTYGVGAWNEYVSGKLLPRLFGFELLIAPYAVAHLKLGVQLQDLSYTFNSDQRLGIYLTNTLEEAIKKSDLLLGKFISEEADEAAAIKKERPILVVLGNPPYSISTQNKGQWITQLLKIYKQDLNEKKHNIDDDYVKFIRFAQWRIEQTGEGIIGYITNNGYLDSPTFRVMRQSLLHSFNEIYIYNLHGNSRKREKTPDGKKDENVFDIRQGVSILLCVKQKGNLKPAQVYYADLWGKRNVKYGILSERDLNKTKWKKIKLKRPLYLFVHKEAQYLDEYETGWSVSKIFHNFGSGLNTDRDALCIDFDRDLLIQRMKIFFSGEYNENFRKKYRLYPSSSYNPEERRKIMTFSEECVRKCLYRPFDTRNIYYQIGFTSRPMFDVMKHMFFNNLGMVITRQTKEPFAALCSSNICTHKIVAIYDRSSLFPLYLYPDETTGQTTIDTERRPNFNPQFLNALAAKLGLPQTPPHGLPQGITPEDIFHYTYAAFHSPTYRERYADFLKIDFPRLPLTSDLDLFQDLAALGKQLVALHLLDTAAAPMLAVPTSPFPVSGSNTVESVTYDATEQRVSINKTQYFENVPTDVWEFRVGGYQVCHKWLKDRKGRQLTFEDIQHYQRIVIALAETLNLMNAIDERIPEFPLP</sequence>
<dbReference type="PANTHER" id="PTHR33841:SF1">
    <property type="entry name" value="DNA METHYLTRANSFERASE A"/>
    <property type="match status" value="1"/>
</dbReference>
<dbReference type="Proteomes" id="UP000649604">
    <property type="component" value="Unassembled WGS sequence"/>
</dbReference>
<keyword evidence="3" id="KW-0808">Transferase</keyword>
<feature type="domain" description="Type ISP restriction-modification enzyme LLaBIII C-terminal specificity" evidence="6">
    <location>
        <begin position="692"/>
        <end position="1035"/>
    </location>
</feature>
<dbReference type="PANTHER" id="PTHR33841">
    <property type="entry name" value="DNA METHYLTRANSFERASE YEEA-RELATED"/>
    <property type="match status" value="1"/>
</dbReference>
<dbReference type="AlphaFoldDB" id="A0A9D5JVK8"/>
<dbReference type="Pfam" id="PF18135">
    <property type="entry name" value="Type_ISP_C"/>
    <property type="match status" value="1"/>
</dbReference>
<dbReference type="InterPro" id="IPR003356">
    <property type="entry name" value="DNA_methylase_A-5"/>
</dbReference>
<evidence type="ECO:0000313" key="8">
    <source>
        <dbReference type="Proteomes" id="UP000649604"/>
    </source>
</evidence>
<feature type="domain" description="DNA methylase adenine-specific" evidence="5">
    <location>
        <begin position="323"/>
        <end position="568"/>
    </location>
</feature>
<comment type="caution">
    <text evidence="7">The sequence shown here is derived from an EMBL/GenBank/DDBJ whole genome shotgun (WGS) entry which is preliminary data.</text>
</comment>
<evidence type="ECO:0000256" key="2">
    <source>
        <dbReference type="ARBA" id="ARBA00022603"/>
    </source>
</evidence>
<dbReference type="GO" id="GO:0008170">
    <property type="term" value="F:N-methyltransferase activity"/>
    <property type="evidence" value="ECO:0007669"/>
    <property type="project" value="InterPro"/>
</dbReference>
<comment type="catalytic activity">
    <reaction evidence="4">
        <text>a 2'-deoxyadenosine in DNA + S-adenosyl-L-methionine = an N(6)-methyl-2'-deoxyadenosine in DNA + S-adenosyl-L-homocysteine + H(+)</text>
        <dbReference type="Rhea" id="RHEA:15197"/>
        <dbReference type="Rhea" id="RHEA-COMP:12418"/>
        <dbReference type="Rhea" id="RHEA-COMP:12419"/>
        <dbReference type="ChEBI" id="CHEBI:15378"/>
        <dbReference type="ChEBI" id="CHEBI:57856"/>
        <dbReference type="ChEBI" id="CHEBI:59789"/>
        <dbReference type="ChEBI" id="CHEBI:90615"/>
        <dbReference type="ChEBI" id="CHEBI:90616"/>
        <dbReference type="EC" id="2.1.1.72"/>
    </reaction>
</comment>
<accession>A0A9D5JVK8</accession>
<dbReference type="InterPro" id="IPR029063">
    <property type="entry name" value="SAM-dependent_MTases_sf"/>
</dbReference>
<proteinExistence type="predicted"/>
<dbReference type="GO" id="GO:0009007">
    <property type="term" value="F:site-specific DNA-methyltransferase (adenine-specific) activity"/>
    <property type="evidence" value="ECO:0007669"/>
    <property type="project" value="UniProtKB-EC"/>
</dbReference>
<evidence type="ECO:0000256" key="3">
    <source>
        <dbReference type="ARBA" id="ARBA00022679"/>
    </source>
</evidence>
<keyword evidence="2 7" id="KW-0489">Methyltransferase</keyword>
<evidence type="ECO:0000259" key="6">
    <source>
        <dbReference type="Pfam" id="PF18135"/>
    </source>
</evidence>
<dbReference type="InterPro" id="IPR041635">
    <property type="entry name" value="Type_ISP_LLaBIII_C"/>
</dbReference>